<dbReference type="AlphaFoldDB" id="A0A6G0Z5D5"/>
<feature type="domain" description="Transposable element P transposase-like RNase H" evidence="1">
    <location>
        <begin position="74"/>
        <end position="204"/>
    </location>
</feature>
<proteinExistence type="predicted"/>
<evidence type="ECO:0000259" key="1">
    <source>
        <dbReference type="Pfam" id="PF21787"/>
    </source>
</evidence>
<sequence>SDLILHINGKIVSLLDIGITSINEIQNTDNFIALVNKVQNIKCCKGAVSSYEYLDVKDSFGPNFVETHGQWRHKNCLTVLPTNDSEKSDNQKKVILVFDKIFVRKSLNVSIRNLTYNGLEDYGDEFKPKQLEKANYALVLMIQGLANRLHQPIAMFASKGPVKGMELTNIVLKAILHLENAEIQVMGITSDGAATNRSLWNALGVCGRADKFKNFFENLYDPNRKVFVFSDAPHLLKALFSLSMATGIEFYKMKKFDGFENCEETVDFTRIMNNLFDALNRKFPAEGIKPNGKDLEVLKYTLNWLNNWEENLNQDLINKDEFLTIETSEELRMTINSTIDLSNYLLNQCGFSYILIAKMNQDKIKSIFTCTLCCFSF</sequence>
<gene>
    <name evidence="3" type="ORF">FWK35_00000616</name>
</gene>
<organism evidence="3 4">
    <name type="scientific">Aphis craccivora</name>
    <name type="common">Cowpea aphid</name>
    <dbReference type="NCBI Taxonomy" id="307492"/>
    <lineage>
        <taxon>Eukaryota</taxon>
        <taxon>Metazoa</taxon>
        <taxon>Ecdysozoa</taxon>
        <taxon>Arthropoda</taxon>
        <taxon>Hexapoda</taxon>
        <taxon>Insecta</taxon>
        <taxon>Pterygota</taxon>
        <taxon>Neoptera</taxon>
        <taxon>Paraneoptera</taxon>
        <taxon>Hemiptera</taxon>
        <taxon>Sternorrhyncha</taxon>
        <taxon>Aphidomorpha</taxon>
        <taxon>Aphidoidea</taxon>
        <taxon>Aphididae</taxon>
        <taxon>Aphidini</taxon>
        <taxon>Aphis</taxon>
        <taxon>Aphis</taxon>
    </lineage>
</organism>
<evidence type="ECO:0000313" key="3">
    <source>
        <dbReference type="EMBL" id="KAF0765896.1"/>
    </source>
</evidence>
<keyword evidence="4" id="KW-1185">Reference proteome</keyword>
<comment type="caution">
    <text evidence="3">The sequence shown here is derived from an EMBL/GenBank/DDBJ whole genome shotgun (WGS) entry which is preliminary data.</text>
</comment>
<dbReference type="OrthoDB" id="6593860at2759"/>
<dbReference type="Proteomes" id="UP000478052">
    <property type="component" value="Unassembled WGS sequence"/>
</dbReference>
<reference evidence="3 4" key="1">
    <citation type="submission" date="2019-08" db="EMBL/GenBank/DDBJ databases">
        <title>Whole genome of Aphis craccivora.</title>
        <authorList>
            <person name="Voronova N.V."/>
            <person name="Shulinski R.S."/>
            <person name="Bandarenka Y.V."/>
            <person name="Zhorov D.G."/>
            <person name="Warner D."/>
        </authorList>
    </citation>
    <scope>NUCLEOTIDE SEQUENCE [LARGE SCALE GENOMIC DNA]</scope>
    <source>
        <strain evidence="3">180601</strain>
        <tissue evidence="3">Whole Body</tissue>
    </source>
</reference>
<dbReference type="EMBL" id="VUJU01001306">
    <property type="protein sequence ID" value="KAF0765896.1"/>
    <property type="molecule type" value="Genomic_DNA"/>
</dbReference>
<dbReference type="InterPro" id="IPR048366">
    <property type="entry name" value="TNP-like_GBD"/>
</dbReference>
<dbReference type="Pfam" id="PF21788">
    <property type="entry name" value="TNP-like_GBD"/>
    <property type="match status" value="1"/>
</dbReference>
<accession>A0A6G0Z5D5</accession>
<evidence type="ECO:0000259" key="2">
    <source>
        <dbReference type="Pfam" id="PF21788"/>
    </source>
</evidence>
<dbReference type="Pfam" id="PF21787">
    <property type="entry name" value="TNP-like_RNaseH_N"/>
    <property type="match status" value="1"/>
</dbReference>
<dbReference type="InterPro" id="IPR048365">
    <property type="entry name" value="TNP-like_RNaseH_N"/>
</dbReference>
<feature type="domain" description="Transposable element P transposase-like GTP-binding insertion" evidence="2">
    <location>
        <begin position="236"/>
        <end position="282"/>
    </location>
</feature>
<evidence type="ECO:0008006" key="5">
    <source>
        <dbReference type="Google" id="ProtNLM"/>
    </source>
</evidence>
<evidence type="ECO:0000313" key="4">
    <source>
        <dbReference type="Proteomes" id="UP000478052"/>
    </source>
</evidence>
<protein>
    <recommendedName>
        <fullName evidence="5">THAP-type domain-containing protein</fullName>
    </recommendedName>
</protein>
<feature type="non-terminal residue" evidence="3">
    <location>
        <position position="1"/>
    </location>
</feature>
<name>A0A6G0Z5D5_APHCR</name>